<accession>A0A9W9ZWV7</accession>
<evidence type="ECO:0000313" key="1">
    <source>
        <dbReference type="EMBL" id="KAJ7389371.1"/>
    </source>
</evidence>
<protein>
    <submittedName>
        <fullName evidence="1">Uncharacterized protein</fullName>
    </submittedName>
</protein>
<proteinExistence type="predicted"/>
<feature type="non-terminal residue" evidence="1">
    <location>
        <position position="1"/>
    </location>
</feature>
<comment type="caution">
    <text evidence="1">The sequence shown here is derived from an EMBL/GenBank/DDBJ whole genome shotgun (WGS) entry which is preliminary data.</text>
</comment>
<organism evidence="1 2">
    <name type="scientific">Desmophyllum pertusum</name>
    <dbReference type="NCBI Taxonomy" id="174260"/>
    <lineage>
        <taxon>Eukaryota</taxon>
        <taxon>Metazoa</taxon>
        <taxon>Cnidaria</taxon>
        <taxon>Anthozoa</taxon>
        <taxon>Hexacorallia</taxon>
        <taxon>Scleractinia</taxon>
        <taxon>Caryophylliina</taxon>
        <taxon>Caryophylliidae</taxon>
        <taxon>Desmophyllum</taxon>
    </lineage>
</organism>
<dbReference type="EMBL" id="MU825435">
    <property type="protein sequence ID" value="KAJ7389371.1"/>
    <property type="molecule type" value="Genomic_DNA"/>
</dbReference>
<gene>
    <name evidence="1" type="ORF">OS493_032228</name>
</gene>
<dbReference type="AlphaFoldDB" id="A0A9W9ZWV7"/>
<feature type="non-terminal residue" evidence="1">
    <location>
        <position position="83"/>
    </location>
</feature>
<evidence type="ECO:0000313" key="2">
    <source>
        <dbReference type="Proteomes" id="UP001163046"/>
    </source>
</evidence>
<name>A0A9W9ZWV7_9CNID</name>
<sequence>KCDSAYKTTWTNNDALPCSDGIACTRNDHCSNGGCIGTSFTCLSCEECYNDACRVKPGYCTINVGGLKTCFDHGDLRSGYQCQ</sequence>
<dbReference type="Proteomes" id="UP001163046">
    <property type="component" value="Unassembled WGS sequence"/>
</dbReference>
<reference evidence="1" key="1">
    <citation type="submission" date="2023-01" db="EMBL/GenBank/DDBJ databases">
        <title>Genome assembly of the deep-sea coral Lophelia pertusa.</title>
        <authorList>
            <person name="Herrera S."/>
            <person name="Cordes E."/>
        </authorList>
    </citation>
    <scope>NUCLEOTIDE SEQUENCE</scope>
    <source>
        <strain evidence="1">USNM1676648</strain>
        <tissue evidence="1">Polyp</tissue>
    </source>
</reference>
<dbReference type="OrthoDB" id="6516201at2759"/>
<keyword evidence="2" id="KW-1185">Reference proteome</keyword>